<gene>
    <name evidence="2" type="ORF">ACFFSY_30685</name>
</gene>
<dbReference type="RefSeq" id="WP_377501419.1">
    <property type="nucleotide sequence ID" value="NZ_JBHMDO010000047.1"/>
</dbReference>
<dbReference type="InterPro" id="IPR036568">
    <property type="entry name" value="GGCT-like_sf"/>
</dbReference>
<dbReference type="InterPro" id="IPR009288">
    <property type="entry name" value="AIG2-like_dom"/>
</dbReference>
<dbReference type="SUPFAM" id="SSF110857">
    <property type="entry name" value="Gamma-glutamyl cyclotransferase-like"/>
    <property type="match status" value="1"/>
</dbReference>
<protein>
    <submittedName>
        <fullName evidence="2">Gamma-glutamylcyclotransferase</fullName>
    </submittedName>
</protein>
<accession>A0ABV5KYR5</accession>
<dbReference type="Pfam" id="PF06094">
    <property type="entry name" value="GGACT"/>
    <property type="match status" value="1"/>
</dbReference>
<reference evidence="2 3" key="1">
    <citation type="submission" date="2024-09" db="EMBL/GenBank/DDBJ databases">
        <authorList>
            <person name="Sun Q."/>
            <person name="Mori K."/>
        </authorList>
    </citation>
    <scope>NUCLEOTIDE SEQUENCE [LARGE SCALE GENOMIC DNA]</scope>
    <source>
        <strain evidence="2 3">TISTR 2452</strain>
    </source>
</reference>
<organism evidence="2 3">
    <name type="scientific">Paenibacillus aurantiacus</name>
    <dbReference type="NCBI Taxonomy" id="1936118"/>
    <lineage>
        <taxon>Bacteria</taxon>
        <taxon>Bacillati</taxon>
        <taxon>Bacillota</taxon>
        <taxon>Bacilli</taxon>
        <taxon>Bacillales</taxon>
        <taxon>Paenibacillaceae</taxon>
        <taxon>Paenibacillus</taxon>
    </lineage>
</organism>
<dbReference type="InterPro" id="IPR013024">
    <property type="entry name" value="GGCT-like"/>
</dbReference>
<dbReference type="CDD" id="cd06661">
    <property type="entry name" value="GGCT_like"/>
    <property type="match status" value="1"/>
</dbReference>
<dbReference type="EMBL" id="JBHMDO010000047">
    <property type="protein sequence ID" value="MFB9330334.1"/>
    <property type="molecule type" value="Genomic_DNA"/>
</dbReference>
<name>A0ABV5KYR5_9BACL</name>
<dbReference type="Gene3D" id="3.10.490.10">
    <property type="entry name" value="Gamma-glutamyl cyclotransferase-like"/>
    <property type="match status" value="1"/>
</dbReference>
<evidence type="ECO:0000313" key="2">
    <source>
        <dbReference type="EMBL" id="MFB9330334.1"/>
    </source>
</evidence>
<comment type="caution">
    <text evidence="2">The sequence shown here is derived from an EMBL/GenBank/DDBJ whole genome shotgun (WGS) entry which is preliminary data.</text>
</comment>
<feature type="domain" description="Gamma-glutamylcyclotransferase AIG2-like" evidence="1">
    <location>
        <begin position="5"/>
        <end position="124"/>
    </location>
</feature>
<sequence length="132" mass="14813">MTVTLFIYGSLLPGMSNHQLLAGRILAQQPGRVAGRLVDVGPYPALVRDVAAAESGSKVQGLWIDVDFPLLRVLDELEDFASMEEANDYERIWTKDAADPARSGWVYVWPSDRGQPAVDGEDWTRYFTDRRK</sequence>
<proteinExistence type="predicted"/>
<evidence type="ECO:0000259" key="1">
    <source>
        <dbReference type="Pfam" id="PF06094"/>
    </source>
</evidence>
<keyword evidence="3" id="KW-1185">Reference proteome</keyword>
<dbReference type="Proteomes" id="UP001589747">
    <property type="component" value="Unassembled WGS sequence"/>
</dbReference>
<evidence type="ECO:0000313" key="3">
    <source>
        <dbReference type="Proteomes" id="UP001589747"/>
    </source>
</evidence>